<accession>A0ACC1NL12</accession>
<proteinExistence type="predicted"/>
<protein>
    <submittedName>
        <fullName evidence="1">Uncharacterized protein</fullName>
    </submittedName>
</protein>
<dbReference type="Proteomes" id="UP001144978">
    <property type="component" value="Unassembled WGS sequence"/>
</dbReference>
<organism evidence="1 2">
    <name type="scientific">Trametes sanguinea</name>
    <dbReference type="NCBI Taxonomy" id="158606"/>
    <lineage>
        <taxon>Eukaryota</taxon>
        <taxon>Fungi</taxon>
        <taxon>Dikarya</taxon>
        <taxon>Basidiomycota</taxon>
        <taxon>Agaricomycotina</taxon>
        <taxon>Agaricomycetes</taxon>
        <taxon>Polyporales</taxon>
        <taxon>Polyporaceae</taxon>
        <taxon>Trametes</taxon>
    </lineage>
</organism>
<evidence type="ECO:0000313" key="1">
    <source>
        <dbReference type="EMBL" id="KAJ2979754.1"/>
    </source>
</evidence>
<reference evidence="1" key="1">
    <citation type="submission" date="2022-08" db="EMBL/GenBank/DDBJ databases">
        <title>Genome Sequence of Pycnoporus sanguineus.</title>
        <authorList>
            <person name="Buettner E."/>
        </authorList>
    </citation>
    <scope>NUCLEOTIDE SEQUENCE</scope>
    <source>
        <strain evidence="1">CG-C14</strain>
    </source>
</reference>
<dbReference type="EMBL" id="JANSHE010004213">
    <property type="protein sequence ID" value="KAJ2979754.1"/>
    <property type="molecule type" value="Genomic_DNA"/>
</dbReference>
<name>A0ACC1NL12_9APHY</name>
<evidence type="ECO:0000313" key="2">
    <source>
        <dbReference type="Proteomes" id="UP001144978"/>
    </source>
</evidence>
<gene>
    <name evidence="1" type="ORF">NUW54_g11094</name>
</gene>
<keyword evidence="2" id="KW-1185">Reference proteome</keyword>
<sequence length="516" mass="57068">MPQHVLQVGQNTVKVRREYLFAGTETPRSPTSPPDPDFNSPSTRLMHNRDVIEHIISQFAQPAYTPLDRRQLMSIMLTNKVFFHDAATLLWSTILGNQGLEPVLKILGEVGIQSYLSGLSEGMSDSEIASRHAKFAEDVTTSIAWNHALYYASLVKTAIISGVHMPQAGWLPIISSIMPDHSPLFCSLRTLYWAEAFLPSSALLYLLPTTLEILSISIAADLDDDPIKGKPFMKWLATFSEKLSLLTPNLASLSILCQGCLPDWSYQTYFSSLHDVPIAIVGTDASISTASPRPIMSLQQFSLRSSHSSSAVFHVSAWLASNLAPRLLYLQIKSIMAVPKGKGEELLSLLAPILTLDRLKTLDILLNGHELNFDTNALFAIGKAFPALESVNIHIDADWDYNSGIYPPDLEAVGRYLLLCPALKRILLPVIAGPRSPQSLGIPRQHNRALQTVQFHKTCAPLGEHLRAHELILAALLDAFPSSDQSGNFLQRSSWVLENGRFVPYLFHIEASPVFF</sequence>
<comment type="caution">
    <text evidence="1">The sequence shown here is derived from an EMBL/GenBank/DDBJ whole genome shotgun (WGS) entry which is preliminary data.</text>
</comment>